<organism evidence="6 7">
    <name type="scientific">Carnegiea gigantea</name>
    <dbReference type="NCBI Taxonomy" id="171969"/>
    <lineage>
        <taxon>Eukaryota</taxon>
        <taxon>Viridiplantae</taxon>
        <taxon>Streptophyta</taxon>
        <taxon>Embryophyta</taxon>
        <taxon>Tracheophyta</taxon>
        <taxon>Spermatophyta</taxon>
        <taxon>Magnoliopsida</taxon>
        <taxon>eudicotyledons</taxon>
        <taxon>Gunneridae</taxon>
        <taxon>Pentapetalae</taxon>
        <taxon>Caryophyllales</taxon>
        <taxon>Cactineae</taxon>
        <taxon>Cactaceae</taxon>
        <taxon>Cactoideae</taxon>
        <taxon>Echinocereeae</taxon>
        <taxon>Carnegiea</taxon>
    </lineage>
</organism>
<dbReference type="GO" id="GO:0003729">
    <property type="term" value="F:mRNA binding"/>
    <property type="evidence" value="ECO:0007669"/>
    <property type="project" value="TreeGrafter"/>
</dbReference>
<evidence type="ECO:0000259" key="5">
    <source>
        <dbReference type="PROSITE" id="PS50177"/>
    </source>
</evidence>
<feature type="compositionally biased region" description="Low complexity" evidence="3">
    <location>
        <begin position="424"/>
        <end position="440"/>
    </location>
</feature>
<dbReference type="PROSITE" id="PS50177">
    <property type="entry name" value="NTF2_DOMAIN"/>
    <property type="match status" value="1"/>
</dbReference>
<dbReference type="OrthoDB" id="339151at2759"/>
<name>A0A9Q1KYU7_9CARY</name>
<feature type="compositionally biased region" description="Acidic residues" evidence="3">
    <location>
        <begin position="204"/>
        <end position="232"/>
    </location>
</feature>
<feature type="region of interest" description="Disordered" evidence="3">
    <location>
        <begin position="180"/>
        <end position="320"/>
    </location>
</feature>
<keyword evidence="1 2" id="KW-0694">RNA-binding</keyword>
<protein>
    <recommendedName>
        <fullName evidence="8">G3BP-like protein</fullName>
    </recommendedName>
</protein>
<dbReference type="Proteomes" id="UP001153076">
    <property type="component" value="Unassembled WGS sequence"/>
</dbReference>
<evidence type="ECO:0000256" key="3">
    <source>
        <dbReference type="SAM" id="MobiDB-lite"/>
    </source>
</evidence>
<proteinExistence type="predicted"/>
<dbReference type="Gene3D" id="3.30.70.330">
    <property type="match status" value="1"/>
</dbReference>
<keyword evidence="7" id="KW-1185">Reference proteome</keyword>
<evidence type="ECO:0000313" key="7">
    <source>
        <dbReference type="Proteomes" id="UP001153076"/>
    </source>
</evidence>
<dbReference type="SUPFAM" id="SSF54928">
    <property type="entry name" value="RNA-binding domain, RBD"/>
    <property type="match status" value="1"/>
</dbReference>
<feature type="compositionally biased region" description="Polar residues" evidence="3">
    <location>
        <begin position="409"/>
        <end position="423"/>
    </location>
</feature>
<dbReference type="InterPro" id="IPR035979">
    <property type="entry name" value="RBD_domain_sf"/>
</dbReference>
<dbReference type="InterPro" id="IPR000504">
    <property type="entry name" value="RRM_dom"/>
</dbReference>
<evidence type="ECO:0000256" key="1">
    <source>
        <dbReference type="ARBA" id="ARBA00022884"/>
    </source>
</evidence>
<accession>A0A9Q1KYU7</accession>
<feature type="compositionally biased region" description="Polar residues" evidence="3">
    <location>
        <begin position="241"/>
        <end position="256"/>
    </location>
</feature>
<dbReference type="GO" id="GO:1990904">
    <property type="term" value="C:ribonucleoprotein complex"/>
    <property type="evidence" value="ECO:0007669"/>
    <property type="project" value="TreeGrafter"/>
</dbReference>
<evidence type="ECO:0000259" key="4">
    <source>
        <dbReference type="PROSITE" id="PS50102"/>
    </source>
</evidence>
<dbReference type="GO" id="GO:0005829">
    <property type="term" value="C:cytosol"/>
    <property type="evidence" value="ECO:0007669"/>
    <property type="project" value="TreeGrafter"/>
</dbReference>
<evidence type="ECO:0000313" key="6">
    <source>
        <dbReference type="EMBL" id="KAJ8452257.1"/>
    </source>
</evidence>
<dbReference type="Pfam" id="PF00076">
    <property type="entry name" value="RRM_1"/>
    <property type="match status" value="1"/>
</dbReference>
<dbReference type="Gene3D" id="3.10.450.50">
    <property type="match status" value="1"/>
</dbReference>
<dbReference type="EMBL" id="JAKOGI010000005">
    <property type="protein sequence ID" value="KAJ8452257.1"/>
    <property type="molecule type" value="Genomic_DNA"/>
</dbReference>
<dbReference type="SUPFAM" id="SSF54427">
    <property type="entry name" value="NTF2-like"/>
    <property type="match status" value="1"/>
</dbReference>
<dbReference type="InterPro" id="IPR002075">
    <property type="entry name" value="NTF2_dom"/>
</dbReference>
<feature type="region of interest" description="Disordered" evidence="3">
    <location>
        <begin position="400"/>
        <end position="504"/>
    </location>
</feature>
<dbReference type="InterPro" id="IPR039539">
    <property type="entry name" value="Ras_GTPase_bind_prot"/>
</dbReference>
<dbReference type="InterPro" id="IPR032710">
    <property type="entry name" value="NTF2-like_dom_sf"/>
</dbReference>
<evidence type="ECO:0000256" key="2">
    <source>
        <dbReference type="PROSITE-ProRule" id="PRU00176"/>
    </source>
</evidence>
<comment type="caution">
    <text evidence="6">The sequence shown here is derived from an EMBL/GenBank/DDBJ whole genome shotgun (WGS) entry which is preliminary data.</text>
</comment>
<sequence>MATQAESPAVTPSAQVVGNAFVEQYYHILHQSPELVYRFYQDSSVLSRPDSNGVMSSVMTMQVCFGNPVFGFIQRTLFRNGWLVMLGQQESWFIAKLDFEKAYKRTADAQQSFGEGVIVLVTGYLTGKDNVRKQFVQSFFLAPQEKGYFVLNDVFRYVEDNALADSVLVSANGIDENLEEAPLESEQEQPSHIPDHPPQVSESSVEEDLNNEPEVCDPSENDDGSITDEEIVEPPIHLNQRKNTTLTSAPPTTQPQEDAPKQSYASILKAMKASPPPAPAKTPASNVKPPSSGQETGGSAKPSLAVEASTSTSKIGPGKTNIVEEAEGHSIYVRNLPQNATSAQLEEVFAKFGPIKRGGVQQGFCFGFVEFESLSSMQSAIEASPIVIGNRKAVIEEKRTTTRGENMKSDSLSKNSHTVNAAVSGNSGRGRYPSSRGGFRNESFRGGRGGNYSGGRGFGRNDFRGQSEYSARPRGLAGRGPEGYQRVNENGTGNGVRQGGPKQE</sequence>
<dbReference type="PROSITE" id="PS50102">
    <property type="entry name" value="RRM"/>
    <property type="match status" value="1"/>
</dbReference>
<dbReference type="SMART" id="SM00360">
    <property type="entry name" value="RRM"/>
    <property type="match status" value="1"/>
</dbReference>
<evidence type="ECO:0008006" key="8">
    <source>
        <dbReference type="Google" id="ProtNLM"/>
    </source>
</evidence>
<dbReference type="AlphaFoldDB" id="A0A9Q1KYU7"/>
<reference evidence="6" key="1">
    <citation type="submission" date="2022-04" db="EMBL/GenBank/DDBJ databases">
        <title>Carnegiea gigantea Genome sequencing and assembly v2.</title>
        <authorList>
            <person name="Copetti D."/>
            <person name="Sanderson M.J."/>
            <person name="Burquez A."/>
            <person name="Wojciechowski M.F."/>
        </authorList>
    </citation>
    <scope>NUCLEOTIDE SEQUENCE</scope>
    <source>
        <strain evidence="6">SGP5-SGP5p</strain>
        <tissue evidence="6">Aerial part</tissue>
    </source>
</reference>
<dbReference type="InterPro" id="IPR012677">
    <property type="entry name" value="Nucleotide-bd_a/b_plait_sf"/>
</dbReference>
<gene>
    <name evidence="6" type="ORF">Cgig2_006062</name>
</gene>
<dbReference type="CDD" id="cd00590">
    <property type="entry name" value="RRM_SF"/>
    <property type="match status" value="1"/>
</dbReference>
<dbReference type="PANTHER" id="PTHR10693">
    <property type="entry name" value="RAS GTPASE-ACTIVATING PROTEIN-BINDING PROTEIN"/>
    <property type="match status" value="1"/>
</dbReference>
<dbReference type="InterPro" id="IPR018222">
    <property type="entry name" value="Nuclear_transport_factor_2_euk"/>
</dbReference>
<dbReference type="CDD" id="cd00780">
    <property type="entry name" value="NTF2"/>
    <property type="match status" value="1"/>
</dbReference>
<dbReference type="Pfam" id="PF02136">
    <property type="entry name" value="NTF2"/>
    <property type="match status" value="1"/>
</dbReference>
<feature type="compositionally biased region" description="Gly residues" evidence="3">
    <location>
        <begin position="446"/>
        <end position="458"/>
    </location>
</feature>
<feature type="domain" description="RRM" evidence="4">
    <location>
        <begin position="329"/>
        <end position="400"/>
    </location>
</feature>
<dbReference type="PANTHER" id="PTHR10693:SF75">
    <property type="entry name" value="NUCLEAR TRANSPORT FACTOR 2"/>
    <property type="match status" value="1"/>
</dbReference>
<feature type="domain" description="NTF2" evidence="5">
    <location>
        <begin position="17"/>
        <end position="157"/>
    </location>
</feature>